<comment type="similarity">
    <text evidence="3">Belongs to the cytochrome P450 family.</text>
</comment>
<name>A0AAD2H1W4_9AGAR</name>
<evidence type="ECO:0000313" key="11">
    <source>
        <dbReference type="Proteomes" id="UP001295794"/>
    </source>
</evidence>
<evidence type="ECO:0000256" key="9">
    <source>
        <dbReference type="PIRSR" id="PIRSR602401-1"/>
    </source>
</evidence>
<evidence type="ECO:0000256" key="1">
    <source>
        <dbReference type="ARBA" id="ARBA00001971"/>
    </source>
</evidence>
<keyword evidence="6" id="KW-0560">Oxidoreductase</keyword>
<evidence type="ECO:0000256" key="6">
    <source>
        <dbReference type="ARBA" id="ARBA00023002"/>
    </source>
</evidence>
<evidence type="ECO:0008006" key="12">
    <source>
        <dbReference type="Google" id="ProtNLM"/>
    </source>
</evidence>
<evidence type="ECO:0000256" key="4">
    <source>
        <dbReference type="ARBA" id="ARBA00022617"/>
    </source>
</evidence>
<dbReference type="PRINTS" id="PR00463">
    <property type="entry name" value="EP450I"/>
</dbReference>
<reference evidence="10" key="1">
    <citation type="submission" date="2023-11" db="EMBL/GenBank/DDBJ databases">
        <authorList>
            <person name="De Vega J J."/>
            <person name="De Vega J J."/>
        </authorList>
    </citation>
    <scope>NUCLEOTIDE SEQUENCE</scope>
</reference>
<dbReference type="GO" id="GO:0004497">
    <property type="term" value="F:monooxygenase activity"/>
    <property type="evidence" value="ECO:0007669"/>
    <property type="project" value="UniProtKB-KW"/>
</dbReference>
<feature type="binding site" description="axial binding residue" evidence="9">
    <location>
        <position position="434"/>
    </location>
    <ligand>
        <name>heme</name>
        <dbReference type="ChEBI" id="CHEBI:30413"/>
    </ligand>
    <ligandPart>
        <name>Fe</name>
        <dbReference type="ChEBI" id="CHEBI:18248"/>
    </ligandPart>
</feature>
<dbReference type="EMBL" id="CAVNYO010000116">
    <property type="protein sequence ID" value="CAK5267135.1"/>
    <property type="molecule type" value="Genomic_DNA"/>
</dbReference>
<evidence type="ECO:0000256" key="2">
    <source>
        <dbReference type="ARBA" id="ARBA00005179"/>
    </source>
</evidence>
<accession>A0AAD2H1W4</accession>
<keyword evidence="5 9" id="KW-0479">Metal-binding</keyword>
<dbReference type="PRINTS" id="PR00385">
    <property type="entry name" value="P450"/>
</dbReference>
<sequence length="505" mass="56260">MDNPIPSLITLAAAFSVVVVLRRFFGSKSFSPAPPLPPGPRKLPFVGNLFSVSKGREWEAYARLGRELNSDIIHLDMAGTHLIVLNSAQAVDDLLNKKSALYSDRPRFTMLHDILRYDFSLTTMEYGPRWRKARRLLHQQANFETAKQFYATQESASRRFLKSLLTDPVSLQKNIHRLIAETILSFAYGLPIQRENDPLVGLSEAVTRIGMEAVTPGRFLVDSIPMLKHFPAWFPGAGFKRNLHEWRALGRSVVEAPFAQAAGMPTLSFITACLANSPMEDEQTIKGVAATMYTAGLDSTMAAVSTFFLAMLANPEAQATAQREIDAVTHGERLPDFSDREKMPYVGALVKEVLRWHVVTPIAIPHRVTVEDEYKGYRIPAGAYVVGNMYELLRNPATFPDPDKFSPERFLDDSVARDMIGSIEIAYGFGRRICPGRHVAMATLWSAFSGVLATFHIAKAVDQNGDPIEPTYAYDSNLIDAPVPFECRIIPRNEELAKLLSGEEE</sequence>
<dbReference type="PANTHER" id="PTHR46300:SF7">
    <property type="entry name" value="P450, PUTATIVE (EUROFUNG)-RELATED"/>
    <property type="match status" value="1"/>
</dbReference>
<dbReference type="InterPro" id="IPR050364">
    <property type="entry name" value="Cytochrome_P450_fung"/>
</dbReference>
<comment type="cofactor">
    <cofactor evidence="1 9">
        <name>heme</name>
        <dbReference type="ChEBI" id="CHEBI:30413"/>
    </cofactor>
</comment>
<protein>
    <recommendedName>
        <fullName evidence="12">Cytochrome P450</fullName>
    </recommendedName>
</protein>
<comment type="caution">
    <text evidence="10">The sequence shown here is derived from an EMBL/GenBank/DDBJ whole genome shotgun (WGS) entry which is preliminary data.</text>
</comment>
<keyword evidence="8" id="KW-0503">Monooxygenase</keyword>
<dbReference type="Gene3D" id="1.10.630.10">
    <property type="entry name" value="Cytochrome P450"/>
    <property type="match status" value="1"/>
</dbReference>
<keyword evidence="7 9" id="KW-0408">Iron</keyword>
<organism evidence="10 11">
    <name type="scientific">Mycena citricolor</name>
    <dbReference type="NCBI Taxonomy" id="2018698"/>
    <lineage>
        <taxon>Eukaryota</taxon>
        <taxon>Fungi</taxon>
        <taxon>Dikarya</taxon>
        <taxon>Basidiomycota</taxon>
        <taxon>Agaricomycotina</taxon>
        <taxon>Agaricomycetes</taxon>
        <taxon>Agaricomycetidae</taxon>
        <taxon>Agaricales</taxon>
        <taxon>Marasmiineae</taxon>
        <taxon>Mycenaceae</taxon>
        <taxon>Mycena</taxon>
    </lineage>
</organism>
<comment type="pathway">
    <text evidence="2">Secondary metabolite biosynthesis.</text>
</comment>
<dbReference type="CDD" id="cd11065">
    <property type="entry name" value="CYP64-like"/>
    <property type="match status" value="1"/>
</dbReference>
<dbReference type="InterPro" id="IPR002401">
    <property type="entry name" value="Cyt_P450_E_grp-I"/>
</dbReference>
<dbReference type="GO" id="GO:0020037">
    <property type="term" value="F:heme binding"/>
    <property type="evidence" value="ECO:0007669"/>
    <property type="project" value="InterPro"/>
</dbReference>
<evidence type="ECO:0000256" key="7">
    <source>
        <dbReference type="ARBA" id="ARBA00023004"/>
    </source>
</evidence>
<keyword evidence="4 9" id="KW-0349">Heme</keyword>
<dbReference type="InterPro" id="IPR001128">
    <property type="entry name" value="Cyt_P450"/>
</dbReference>
<dbReference type="GO" id="GO:0005506">
    <property type="term" value="F:iron ion binding"/>
    <property type="evidence" value="ECO:0007669"/>
    <property type="project" value="InterPro"/>
</dbReference>
<dbReference type="PANTHER" id="PTHR46300">
    <property type="entry name" value="P450, PUTATIVE (EUROFUNG)-RELATED-RELATED"/>
    <property type="match status" value="1"/>
</dbReference>
<evidence type="ECO:0000313" key="10">
    <source>
        <dbReference type="EMBL" id="CAK5267135.1"/>
    </source>
</evidence>
<proteinExistence type="inferred from homology"/>
<evidence type="ECO:0000256" key="5">
    <source>
        <dbReference type="ARBA" id="ARBA00022723"/>
    </source>
</evidence>
<evidence type="ECO:0000256" key="3">
    <source>
        <dbReference type="ARBA" id="ARBA00010617"/>
    </source>
</evidence>
<dbReference type="Pfam" id="PF00067">
    <property type="entry name" value="p450"/>
    <property type="match status" value="1"/>
</dbReference>
<dbReference type="AlphaFoldDB" id="A0AAD2H1W4"/>
<dbReference type="Proteomes" id="UP001295794">
    <property type="component" value="Unassembled WGS sequence"/>
</dbReference>
<keyword evidence="11" id="KW-1185">Reference proteome</keyword>
<dbReference type="GO" id="GO:0016705">
    <property type="term" value="F:oxidoreductase activity, acting on paired donors, with incorporation or reduction of molecular oxygen"/>
    <property type="evidence" value="ECO:0007669"/>
    <property type="project" value="InterPro"/>
</dbReference>
<dbReference type="SUPFAM" id="SSF48264">
    <property type="entry name" value="Cytochrome P450"/>
    <property type="match status" value="1"/>
</dbReference>
<gene>
    <name evidence="10" type="ORF">MYCIT1_LOCUS9401</name>
</gene>
<evidence type="ECO:0000256" key="8">
    <source>
        <dbReference type="ARBA" id="ARBA00023033"/>
    </source>
</evidence>
<dbReference type="InterPro" id="IPR036396">
    <property type="entry name" value="Cyt_P450_sf"/>
</dbReference>